<organism evidence="2 3">
    <name type="scientific">Pseudonocardia xinjiangensis</name>
    <dbReference type="NCBI Taxonomy" id="75289"/>
    <lineage>
        <taxon>Bacteria</taxon>
        <taxon>Bacillati</taxon>
        <taxon>Actinomycetota</taxon>
        <taxon>Actinomycetes</taxon>
        <taxon>Pseudonocardiales</taxon>
        <taxon>Pseudonocardiaceae</taxon>
        <taxon>Pseudonocardia</taxon>
    </lineage>
</organism>
<evidence type="ECO:0000313" key="2">
    <source>
        <dbReference type="EMBL" id="NMH75676.1"/>
    </source>
</evidence>
<accession>A0ABX1R5J7</accession>
<sequence>MQLSGLRPAAEDPSGTELTLDAHQGCPGHAALVELRRAWGAQEATVTTAYVCTDPDGNGHIPRWDNSGTASESGTRQAGPMSEAEKAERRRVIANNKDWDSATTVRRDWLRTTFLARKTAPKDAVRFIAATLGCGSHDVRKAMESGHSTAR</sequence>
<feature type="region of interest" description="Disordered" evidence="1">
    <location>
        <begin position="1"/>
        <end position="22"/>
    </location>
</feature>
<dbReference type="EMBL" id="JAAXKY010000001">
    <property type="protein sequence ID" value="NMH75676.1"/>
    <property type="molecule type" value="Genomic_DNA"/>
</dbReference>
<protein>
    <recommendedName>
        <fullName evidence="4">DDE superfamily endonuclease</fullName>
    </recommendedName>
</protein>
<evidence type="ECO:0000256" key="1">
    <source>
        <dbReference type="SAM" id="MobiDB-lite"/>
    </source>
</evidence>
<name>A0ABX1R5J7_9PSEU</name>
<dbReference type="Proteomes" id="UP001296706">
    <property type="component" value="Unassembled WGS sequence"/>
</dbReference>
<keyword evidence="3" id="KW-1185">Reference proteome</keyword>
<dbReference type="RefSeq" id="WP_169393738.1">
    <property type="nucleotide sequence ID" value="NZ_JAAXKY010000001.1"/>
</dbReference>
<reference evidence="2 3" key="1">
    <citation type="submission" date="2020-04" db="EMBL/GenBank/DDBJ databases">
        <authorList>
            <person name="Klaysubun C."/>
            <person name="Duangmal K."/>
            <person name="Lipun K."/>
        </authorList>
    </citation>
    <scope>NUCLEOTIDE SEQUENCE [LARGE SCALE GENOMIC DNA]</scope>
    <source>
        <strain evidence="2 3">JCM 11839</strain>
    </source>
</reference>
<feature type="compositionally biased region" description="Polar residues" evidence="1">
    <location>
        <begin position="66"/>
        <end position="76"/>
    </location>
</feature>
<feature type="region of interest" description="Disordered" evidence="1">
    <location>
        <begin position="54"/>
        <end position="90"/>
    </location>
</feature>
<gene>
    <name evidence="2" type="ORF">HF577_00890</name>
</gene>
<proteinExistence type="predicted"/>
<comment type="caution">
    <text evidence="2">The sequence shown here is derived from an EMBL/GenBank/DDBJ whole genome shotgun (WGS) entry which is preliminary data.</text>
</comment>
<evidence type="ECO:0000313" key="3">
    <source>
        <dbReference type="Proteomes" id="UP001296706"/>
    </source>
</evidence>
<evidence type="ECO:0008006" key="4">
    <source>
        <dbReference type="Google" id="ProtNLM"/>
    </source>
</evidence>